<evidence type="ECO:0000256" key="4">
    <source>
        <dbReference type="HAMAP-Rule" id="MF_00925"/>
    </source>
</evidence>
<accession>A0A840MQ37</accession>
<dbReference type="Pfam" id="PF04355">
    <property type="entry name" value="BamE"/>
    <property type="match status" value="1"/>
</dbReference>
<protein>
    <recommendedName>
        <fullName evidence="4">Outer membrane protein assembly factor BamE</fullName>
    </recommendedName>
</protein>
<evidence type="ECO:0000256" key="5">
    <source>
        <dbReference type="SAM" id="MobiDB-lite"/>
    </source>
</evidence>
<comment type="caution">
    <text evidence="8">The sequence shown here is derived from an EMBL/GenBank/DDBJ whole genome shotgun (WGS) entry which is preliminary data.</text>
</comment>
<evidence type="ECO:0000256" key="2">
    <source>
        <dbReference type="ARBA" id="ARBA00023136"/>
    </source>
</evidence>
<keyword evidence="2 4" id="KW-0472">Membrane</keyword>
<dbReference type="GO" id="GO:0043165">
    <property type="term" value="P:Gram-negative-bacterium-type cell outer membrane assembly"/>
    <property type="evidence" value="ECO:0007669"/>
    <property type="project" value="UniProtKB-UniRule"/>
</dbReference>
<dbReference type="HAMAP" id="MF_00925">
    <property type="entry name" value="OM_assembly_BamE"/>
    <property type="match status" value="1"/>
</dbReference>
<keyword evidence="3 4" id="KW-0998">Cell outer membrane</keyword>
<dbReference type="RefSeq" id="WP_184039623.1">
    <property type="nucleotide sequence ID" value="NZ_JACHHY010000014.1"/>
</dbReference>
<dbReference type="GO" id="GO:1990063">
    <property type="term" value="C:Bam protein complex"/>
    <property type="evidence" value="ECO:0007669"/>
    <property type="project" value="TreeGrafter"/>
</dbReference>
<dbReference type="PROSITE" id="PS51257">
    <property type="entry name" value="PROKAR_LIPOPROTEIN"/>
    <property type="match status" value="1"/>
</dbReference>
<comment type="function">
    <text evidence="4">Part of the outer membrane protein assembly complex, which is involved in assembly and insertion of beta-barrel proteins into the outer membrane.</text>
</comment>
<dbReference type="InterPro" id="IPR037873">
    <property type="entry name" value="BamE-like"/>
</dbReference>
<dbReference type="EMBL" id="JACHHY010000014">
    <property type="protein sequence ID" value="MBB5019199.1"/>
    <property type="molecule type" value="Genomic_DNA"/>
</dbReference>
<organism evidence="8 9">
    <name type="scientific">Chitinivorax tropicus</name>
    <dbReference type="NCBI Taxonomy" id="714531"/>
    <lineage>
        <taxon>Bacteria</taxon>
        <taxon>Pseudomonadati</taxon>
        <taxon>Pseudomonadota</taxon>
        <taxon>Betaproteobacteria</taxon>
        <taxon>Chitinivorax</taxon>
    </lineage>
</organism>
<dbReference type="InterPro" id="IPR026592">
    <property type="entry name" value="BamE"/>
</dbReference>
<evidence type="ECO:0000313" key="9">
    <source>
        <dbReference type="Proteomes" id="UP000575898"/>
    </source>
</evidence>
<proteinExistence type="inferred from homology"/>
<comment type="similarity">
    <text evidence="4">Belongs to the BamE family.</text>
</comment>
<name>A0A840MQ37_9PROT</name>
<dbReference type="GO" id="GO:0030674">
    <property type="term" value="F:protein-macromolecule adaptor activity"/>
    <property type="evidence" value="ECO:0007669"/>
    <property type="project" value="TreeGrafter"/>
</dbReference>
<dbReference type="GO" id="GO:0051205">
    <property type="term" value="P:protein insertion into membrane"/>
    <property type="evidence" value="ECO:0007669"/>
    <property type="project" value="UniProtKB-UniRule"/>
</dbReference>
<feature type="signal peptide" evidence="6">
    <location>
        <begin position="1"/>
        <end position="20"/>
    </location>
</feature>
<sequence>MQKLLSVLTASLLLSACSWLTPYKLDIQQGNYITEDMVAKLKPGMTRNQVRYVLGTPMLVDPFHANRWDYVYREVRDGKVVVEKRYVVNFEGDKATSFEGEVFPTQKGFIAAPAPQSAREQTLEQAGTAEAVNAQNDAKRANQ</sequence>
<reference evidence="8 9" key="1">
    <citation type="submission" date="2020-08" db="EMBL/GenBank/DDBJ databases">
        <title>Genomic Encyclopedia of Type Strains, Phase IV (KMG-IV): sequencing the most valuable type-strain genomes for metagenomic binning, comparative biology and taxonomic classification.</title>
        <authorList>
            <person name="Goeker M."/>
        </authorList>
    </citation>
    <scope>NUCLEOTIDE SEQUENCE [LARGE SCALE GENOMIC DNA]</scope>
    <source>
        <strain evidence="8 9">DSM 27165</strain>
    </source>
</reference>
<comment type="subunit">
    <text evidence="4">Part of the Bam complex.</text>
</comment>
<dbReference type="PANTHER" id="PTHR37482">
    <property type="entry name" value="OUTER MEMBRANE PROTEIN ASSEMBLY FACTOR BAME"/>
    <property type="match status" value="1"/>
</dbReference>
<keyword evidence="4" id="KW-0564">Palmitate</keyword>
<gene>
    <name evidence="4" type="primary">bamE</name>
    <name evidence="8" type="ORF">HNQ59_002497</name>
</gene>
<feature type="chain" id="PRO_5033178597" description="Outer membrane protein assembly factor BamE" evidence="6">
    <location>
        <begin position="21"/>
        <end position="143"/>
    </location>
</feature>
<comment type="subcellular location">
    <subcellularLocation>
        <location evidence="4">Cell outer membrane</location>
        <topology evidence="4">Lipid-anchor</topology>
    </subcellularLocation>
</comment>
<dbReference type="Gene3D" id="3.30.1450.10">
    <property type="match status" value="1"/>
</dbReference>
<evidence type="ECO:0000256" key="6">
    <source>
        <dbReference type="SAM" id="SignalP"/>
    </source>
</evidence>
<feature type="region of interest" description="Disordered" evidence="5">
    <location>
        <begin position="114"/>
        <end position="143"/>
    </location>
</feature>
<dbReference type="Proteomes" id="UP000575898">
    <property type="component" value="Unassembled WGS sequence"/>
</dbReference>
<keyword evidence="1 4" id="KW-0732">Signal</keyword>
<keyword evidence="4" id="KW-0449">Lipoprotein</keyword>
<keyword evidence="9" id="KW-1185">Reference proteome</keyword>
<evidence type="ECO:0000256" key="3">
    <source>
        <dbReference type="ARBA" id="ARBA00023237"/>
    </source>
</evidence>
<evidence type="ECO:0000256" key="1">
    <source>
        <dbReference type="ARBA" id="ARBA00022729"/>
    </source>
</evidence>
<evidence type="ECO:0000259" key="7">
    <source>
        <dbReference type="Pfam" id="PF04355"/>
    </source>
</evidence>
<evidence type="ECO:0000313" key="8">
    <source>
        <dbReference type="EMBL" id="MBB5019199.1"/>
    </source>
</evidence>
<dbReference type="PANTHER" id="PTHR37482:SF1">
    <property type="entry name" value="OUTER MEMBRANE PROTEIN ASSEMBLY FACTOR BAME"/>
    <property type="match status" value="1"/>
</dbReference>
<dbReference type="AlphaFoldDB" id="A0A840MQ37"/>
<dbReference type="InterPro" id="IPR007450">
    <property type="entry name" value="BamE_dom"/>
</dbReference>
<feature type="domain" description="Outer membrane protein assembly factor BamE" evidence="7">
    <location>
        <begin position="30"/>
        <end position="99"/>
    </location>
</feature>